<dbReference type="KEGG" id="ccot:CCAX7_17440"/>
<protein>
    <submittedName>
        <fullName evidence="1">Uncharacterized protein</fullName>
    </submittedName>
</protein>
<reference evidence="1 2" key="1">
    <citation type="journal article" date="2019" name="Int. J. Syst. Evol. Microbiol.">
        <title>Capsulimonas corticalis gen. nov., sp. nov., an aerobic capsulated bacterium, of a novel bacterial order, Capsulimonadales ord. nov., of the class Armatimonadia of the phylum Armatimonadetes.</title>
        <authorList>
            <person name="Li J."/>
            <person name="Kudo C."/>
            <person name="Tonouchi A."/>
        </authorList>
    </citation>
    <scope>NUCLEOTIDE SEQUENCE [LARGE SCALE GENOMIC DNA]</scope>
    <source>
        <strain evidence="1 2">AX-7</strain>
    </source>
</reference>
<dbReference type="OrthoDB" id="9125015at2"/>
<dbReference type="RefSeq" id="WP_119324208.1">
    <property type="nucleotide sequence ID" value="NZ_AP025739.1"/>
</dbReference>
<evidence type="ECO:0000313" key="1">
    <source>
        <dbReference type="EMBL" id="BDI29693.1"/>
    </source>
</evidence>
<dbReference type="Proteomes" id="UP000287394">
    <property type="component" value="Chromosome"/>
</dbReference>
<keyword evidence="2" id="KW-1185">Reference proteome</keyword>
<dbReference type="AlphaFoldDB" id="A0A402D3U1"/>
<proteinExistence type="predicted"/>
<gene>
    <name evidence="1" type="ORF">CCAX7_17440</name>
</gene>
<dbReference type="EMBL" id="AP025739">
    <property type="protein sequence ID" value="BDI29693.1"/>
    <property type="molecule type" value="Genomic_DNA"/>
</dbReference>
<sequence length="517" mass="57477">MKFDVSKASPEARLFFLCAIAYAAIVLFVISRPLIWLLGYVADDAFYYLQVARHLAESGRSTFDGVNPTNGYHPGWMLILTVAAKLVPTRILLLRAMLLITLIIHALGAGIMKKILERYLRPMLALVIAAGWLFNPFALRLALCGTEGPLATCMALLAVLLALRLSDTGAVSLRRCAVLGLVLGAAVLSRTDQLLLAFLVLLPLGLERLAGRFSVTGTSLKRVAVAAGCAAVVVAPWLLFSYLSVGTLQQDSGVMKQLWLAHQDTRRSLPDGLLPMWLAPVFGGLSGSSDPLDAMGVALMGLFAAFAARSRQTWEPFRALSLWLLAYVLTLGAIYVWRFSDLQIWHWTTSAAACWIVVCGFAALAWEAADSRVRRWTFAAVLFYLAALPILRAPLREPSYVWQRATFYCAPRLQRMVPEGEPIGCFNAGIPTYFSRRHLVNLDGLVNHSIVPYWKRGEVDAYLRQNGIRYIADESHAFDRMMTFCRDNPRFTQVAVISEPGRAKYLRRLWRLENAPR</sequence>
<name>A0A402D3U1_9BACT</name>
<accession>A0A402D3U1</accession>
<organism evidence="1 2">
    <name type="scientific">Capsulimonas corticalis</name>
    <dbReference type="NCBI Taxonomy" id="2219043"/>
    <lineage>
        <taxon>Bacteria</taxon>
        <taxon>Bacillati</taxon>
        <taxon>Armatimonadota</taxon>
        <taxon>Armatimonadia</taxon>
        <taxon>Capsulimonadales</taxon>
        <taxon>Capsulimonadaceae</taxon>
        <taxon>Capsulimonas</taxon>
    </lineage>
</organism>
<evidence type="ECO:0000313" key="2">
    <source>
        <dbReference type="Proteomes" id="UP000287394"/>
    </source>
</evidence>